<dbReference type="Gene3D" id="2.160.20.80">
    <property type="entry name" value="E3 ubiquitin-protein ligase SopA"/>
    <property type="match status" value="1"/>
</dbReference>
<evidence type="ECO:0000313" key="2">
    <source>
        <dbReference type="Proteomes" id="UP000261082"/>
    </source>
</evidence>
<dbReference type="AlphaFoldDB" id="A0A3E1Q919"/>
<evidence type="ECO:0000313" key="1">
    <source>
        <dbReference type="EMBL" id="RFN58618.1"/>
    </source>
</evidence>
<dbReference type="PANTHER" id="PTHR42999:SF1">
    <property type="entry name" value="PENTAPEPTIDE REPEAT-CONTAINING PROTEIN"/>
    <property type="match status" value="1"/>
</dbReference>
<dbReference type="OrthoDB" id="67652at2"/>
<protein>
    <submittedName>
        <fullName evidence="1">Pentapeptide repeat-containing protein</fullName>
    </submittedName>
</protein>
<dbReference type="Proteomes" id="UP000261082">
    <property type="component" value="Unassembled WGS sequence"/>
</dbReference>
<dbReference type="EMBL" id="QVID01000001">
    <property type="protein sequence ID" value="RFN58618.1"/>
    <property type="molecule type" value="Genomic_DNA"/>
</dbReference>
<sequence>MSPAYYTDKTFTKHHNIENPLPKGDYEGCTFNQCDFSNANLSDFRFIECEFIDCNISNVQLNKTALQDVTFTNCKLWGLRFEICSTFGFSIVFIKCQLNHASFYKMDVSRSSFVHCNLLEVDFTESNLSGCKLEQCDLQRAIFHSTNLEKTDFRTSTNYSINPERNKLKGALFSMPEVIGLLNTYNIHIEGINT</sequence>
<dbReference type="InterPro" id="IPR052949">
    <property type="entry name" value="PA_immunity-related"/>
</dbReference>
<proteinExistence type="predicted"/>
<dbReference type="SUPFAM" id="SSF141571">
    <property type="entry name" value="Pentapeptide repeat-like"/>
    <property type="match status" value="1"/>
</dbReference>
<comment type="caution">
    <text evidence="1">The sequence shown here is derived from an EMBL/GenBank/DDBJ whole genome shotgun (WGS) entry which is preliminary data.</text>
</comment>
<accession>A0A3E1Q919</accession>
<dbReference type="Pfam" id="PF13599">
    <property type="entry name" value="Pentapeptide_4"/>
    <property type="match status" value="2"/>
</dbReference>
<dbReference type="RefSeq" id="WP_117157646.1">
    <property type="nucleotide sequence ID" value="NZ_QVID01000001.1"/>
</dbReference>
<dbReference type="InterPro" id="IPR001646">
    <property type="entry name" value="5peptide_repeat"/>
</dbReference>
<gene>
    <name evidence="1" type="ORF">DZ858_00630</name>
</gene>
<dbReference type="PANTHER" id="PTHR42999">
    <property type="entry name" value="ANTIBIOTIC RESISTANCE PROTEIN MCBG"/>
    <property type="match status" value="1"/>
</dbReference>
<organism evidence="1 2">
    <name type="scientific">Marixanthomonas ophiurae</name>
    <dbReference type="NCBI Taxonomy" id="387659"/>
    <lineage>
        <taxon>Bacteria</taxon>
        <taxon>Pseudomonadati</taxon>
        <taxon>Bacteroidota</taxon>
        <taxon>Flavobacteriia</taxon>
        <taxon>Flavobacteriales</taxon>
        <taxon>Flavobacteriaceae</taxon>
        <taxon>Marixanthomonas</taxon>
    </lineage>
</organism>
<keyword evidence="2" id="KW-1185">Reference proteome</keyword>
<reference evidence="1 2" key="1">
    <citation type="journal article" date="2007" name="Int. J. Syst. Evol. Microbiol.">
        <title>Marixanthomonas ophiurae gen. nov., sp. nov., a marine bacterium of the family Flavobacteriaceae isolated from a deep-sea brittle star.</title>
        <authorList>
            <person name="Romanenko L.A."/>
            <person name="Uchino M."/>
            <person name="Frolova G.M."/>
            <person name="Mikhailov V.V."/>
        </authorList>
    </citation>
    <scope>NUCLEOTIDE SEQUENCE [LARGE SCALE GENOMIC DNA]</scope>
    <source>
        <strain evidence="1 2">KMM 3046</strain>
    </source>
</reference>
<name>A0A3E1Q919_9FLAO</name>